<feature type="domain" description="Ig-like" evidence="13">
    <location>
        <begin position="2131"/>
        <end position="2222"/>
    </location>
</feature>
<feature type="region of interest" description="Disordered" evidence="12">
    <location>
        <begin position="4899"/>
        <end position="4974"/>
    </location>
</feature>
<dbReference type="FunFam" id="2.60.40.10:FF:000981">
    <property type="entry name" value="Titin a"/>
    <property type="match status" value="1"/>
</dbReference>
<feature type="domain" description="Ig-like" evidence="13">
    <location>
        <begin position="5252"/>
        <end position="5352"/>
    </location>
</feature>
<feature type="domain" description="Ig-like" evidence="13">
    <location>
        <begin position="3304"/>
        <end position="3392"/>
    </location>
</feature>
<dbReference type="Pfam" id="PF09042">
    <property type="entry name" value="Titin_Z"/>
    <property type="match status" value="2"/>
</dbReference>
<evidence type="ECO:0000256" key="11">
    <source>
        <dbReference type="ARBA" id="ARBA00023319"/>
    </source>
</evidence>
<feature type="domain" description="Ig-like" evidence="13">
    <location>
        <begin position="1663"/>
        <end position="1753"/>
    </location>
</feature>
<comment type="subcellular location">
    <subcellularLocation>
        <location evidence="2">Cytoplasm</location>
    </subcellularLocation>
    <subcellularLocation>
        <location evidence="1">Nucleus</location>
    </subcellularLocation>
</comment>
<dbReference type="FunFam" id="2.60.40.10:FF:001082">
    <property type="entry name" value="Titin novex-3"/>
    <property type="match status" value="1"/>
</dbReference>
<keyword evidence="4" id="KW-0963">Cytoplasm</keyword>
<name>A0A8I6A794_RAT</name>
<dbReference type="FunFam" id="2.60.40.10:FF:000107">
    <property type="entry name" value="Myosin, light chain kinase a"/>
    <property type="match status" value="2"/>
</dbReference>
<dbReference type="FunFam" id="2.60.40.10:FF:000792">
    <property type="entry name" value="titin isoform X1"/>
    <property type="match status" value="2"/>
</dbReference>
<dbReference type="FunFam" id="2.60.40.10:FF:000050">
    <property type="entry name" value="Titin isoform B"/>
    <property type="match status" value="3"/>
</dbReference>
<evidence type="ECO:0000256" key="5">
    <source>
        <dbReference type="ARBA" id="ARBA00022737"/>
    </source>
</evidence>
<keyword evidence="17" id="KW-1267">Proteomics identification</keyword>
<dbReference type="InterPro" id="IPR036179">
    <property type="entry name" value="Ig-like_dom_sf"/>
</dbReference>
<keyword evidence="15" id="KW-1185">Reference proteome</keyword>
<dbReference type="FunFam" id="2.60.40.10:FF:000425">
    <property type="entry name" value="Myosin light chain kinase"/>
    <property type="match status" value="2"/>
</dbReference>
<feature type="region of interest" description="Disordered" evidence="12">
    <location>
        <begin position="1369"/>
        <end position="1403"/>
    </location>
</feature>
<feature type="domain" description="Ig-like" evidence="13">
    <location>
        <begin position="2313"/>
        <end position="2386"/>
    </location>
</feature>
<dbReference type="FunFam" id="2.60.40.10:FF:000659">
    <property type="entry name" value="titin isoform X1"/>
    <property type="match status" value="1"/>
</dbReference>
<dbReference type="AGR" id="RGD:621114"/>
<dbReference type="InterPro" id="IPR003598">
    <property type="entry name" value="Ig_sub2"/>
</dbReference>
<feature type="domain" description="Ig-like" evidence="13">
    <location>
        <begin position="2840"/>
        <end position="2925"/>
    </location>
</feature>
<dbReference type="GO" id="GO:0031674">
    <property type="term" value="C:I band"/>
    <property type="evidence" value="ECO:0007669"/>
    <property type="project" value="UniProtKB-ARBA"/>
</dbReference>
<feature type="domain" description="Ig-like" evidence="13">
    <location>
        <begin position="2580"/>
        <end position="2663"/>
    </location>
</feature>
<dbReference type="CDD" id="cd20951">
    <property type="entry name" value="IgI_titin_I1-like"/>
    <property type="match status" value="1"/>
</dbReference>
<evidence type="ECO:0000259" key="13">
    <source>
        <dbReference type="PROSITE" id="PS50835"/>
    </source>
</evidence>
<evidence type="ECO:0007829" key="17">
    <source>
        <dbReference type="PeptideAtlas" id="A0A8I6A794"/>
    </source>
</evidence>
<dbReference type="InterPro" id="IPR013783">
    <property type="entry name" value="Ig-like_fold"/>
</dbReference>
<feature type="region of interest" description="Disordered" evidence="12">
    <location>
        <begin position="3733"/>
        <end position="3755"/>
    </location>
</feature>
<evidence type="ECO:0000313" key="15">
    <source>
        <dbReference type="Proteomes" id="UP000002494"/>
    </source>
</evidence>
<dbReference type="Proteomes" id="UP000002494">
    <property type="component" value="Chromosome 3"/>
</dbReference>
<keyword evidence="6" id="KW-0547">Nucleotide-binding</keyword>
<feature type="region of interest" description="Disordered" evidence="12">
    <location>
        <begin position="3848"/>
        <end position="3883"/>
    </location>
</feature>
<evidence type="ECO:0000256" key="1">
    <source>
        <dbReference type="ARBA" id="ARBA00004123"/>
    </source>
</evidence>
<dbReference type="FunFam" id="2.60.40.10:FF:001089">
    <property type="entry name" value="Titin novex-3"/>
    <property type="match status" value="1"/>
</dbReference>
<dbReference type="InterPro" id="IPR015129">
    <property type="entry name" value="Titin_Z_rpt"/>
</dbReference>
<feature type="domain" description="Ig-like" evidence="13">
    <location>
        <begin position="104"/>
        <end position="192"/>
    </location>
</feature>
<evidence type="ECO:0000256" key="8">
    <source>
        <dbReference type="ARBA" id="ARBA00023054"/>
    </source>
</evidence>
<dbReference type="FunFam" id="2.60.40.10:FF:001098">
    <property type="entry name" value="Titin novex-3"/>
    <property type="match status" value="1"/>
</dbReference>
<feature type="domain" description="Ig-like" evidence="13">
    <location>
        <begin position="6"/>
        <end position="98"/>
    </location>
</feature>
<dbReference type="SMART" id="SM00408">
    <property type="entry name" value="IGc2"/>
    <property type="match status" value="22"/>
</dbReference>
<evidence type="ECO:0000256" key="9">
    <source>
        <dbReference type="ARBA" id="ARBA00023157"/>
    </source>
</evidence>
<evidence type="ECO:0000313" key="14">
    <source>
        <dbReference type="Ensembl" id="ENSRNOP00000086880.1"/>
    </source>
</evidence>
<dbReference type="FunFam" id="2.60.40.10:FF:001382">
    <property type="entry name" value="titin isoform X1"/>
    <property type="match status" value="1"/>
</dbReference>
<evidence type="ECO:0000256" key="3">
    <source>
        <dbReference type="ARBA" id="ARBA00006692"/>
    </source>
</evidence>
<dbReference type="CDD" id="cd00096">
    <property type="entry name" value="Ig"/>
    <property type="match status" value="3"/>
</dbReference>
<dbReference type="Ensembl" id="ENSRNOT00000108121.2">
    <property type="protein sequence ID" value="ENSRNOP00000086880.1"/>
    <property type="gene ID" value="ENSRNOG00000069271.2"/>
</dbReference>
<dbReference type="FunFam" id="2.60.40.10:FF:001328">
    <property type="entry name" value="titin isoform X1"/>
    <property type="match status" value="1"/>
</dbReference>
<dbReference type="FunFam" id="2.60.40.10:FF:001430">
    <property type="entry name" value="titin isoform X1"/>
    <property type="match status" value="1"/>
</dbReference>
<dbReference type="GO" id="GO:0003007">
    <property type="term" value="P:heart morphogenesis"/>
    <property type="evidence" value="ECO:0007669"/>
    <property type="project" value="UniProtKB-ARBA"/>
</dbReference>
<feature type="domain" description="Ig-like" evidence="13">
    <location>
        <begin position="5055"/>
        <end position="5143"/>
    </location>
</feature>
<comment type="similarity">
    <text evidence="3">Belongs to the protein kinase superfamily. CAMK Ser/Thr protein kinase family.</text>
</comment>
<feature type="domain" description="Ig-like" evidence="13">
    <location>
        <begin position="3902"/>
        <end position="3990"/>
    </location>
</feature>
<feature type="domain" description="Ig-like" evidence="13">
    <location>
        <begin position="1417"/>
        <end position="1506"/>
    </location>
</feature>
<reference evidence="14" key="3">
    <citation type="submission" date="2025-09" db="UniProtKB">
        <authorList>
            <consortium name="Ensembl"/>
        </authorList>
    </citation>
    <scope>IDENTIFICATION</scope>
    <source>
        <strain evidence="14">Brown Norway</strain>
    </source>
</reference>
<dbReference type="PANTHER" id="PTHR47633">
    <property type="entry name" value="IMMUNOGLOBULIN"/>
    <property type="match status" value="1"/>
</dbReference>
<dbReference type="FunFam" id="2.60.40.10:FF:001200">
    <property type="entry name" value="Titin a"/>
    <property type="match status" value="1"/>
</dbReference>
<protein>
    <submittedName>
        <fullName evidence="14">Titin</fullName>
    </submittedName>
</protein>
<dbReference type="FunFam" id="2.60.40.10:FF:000476">
    <property type="entry name" value="titin isoform X1"/>
    <property type="match status" value="1"/>
</dbReference>
<feature type="region of interest" description="Disordered" evidence="12">
    <location>
        <begin position="808"/>
        <end position="842"/>
    </location>
</feature>
<dbReference type="GO" id="GO:0005634">
    <property type="term" value="C:nucleus"/>
    <property type="evidence" value="ECO:0007669"/>
    <property type="project" value="UniProtKB-SubCell"/>
</dbReference>
<dbReference type="FunFam" id="2.60.40.10:FF:000147">
    <property type="entry name" value="Myosin light chain kinase"/>
    <property type="match status" value="1"/>
</dbReference>
<reference evidence="14" key="1">
    <citation type="submission" date="2024-01" db="EMBL/GenBank/DDBJ databases">
        <title>GRCr8: a new rat reference genome assembly contstructed from accurate long reads and long range scaffolding.</title>
        <authorList>
            <person name="Doris P.A."/>
            <person name="Kalbfleisch T."/>
            <person name="Li K."/>
            <person name="Howe K."/>
            <person name="Wood J."/>
        </authorList>
    </citation>
    <scope>NUCLEOTIDE SEQUENCE [LARGE SCALE GENOMIC DNA]</scope>
    <source>
        <strain evidence="14">Brown Norway</strain>
    </source>
</reference>
<evidence type="ECO:0000256" key="7">
    <source>
        <dbReference type="ARBA" id="ARBA00022840"/>
    </source>
</evidence>
<feature type="domain" description="Ig-like" evidence="13">
    <location>
        <begin position="1038"/>
        <end position="1128"/>
    </location>
</feature>
<dbReference type="GO" id="GO:0045989">
    <property type="term" value="P:positive regulation of striated muscle contraction"/>
    <property type="evidence" value="ECO:0007669"/>
    <property type="project" value="UniProtKB-ARBA"/>
</dbReference>
<dbReference type="SUPFAM" id="SSF48726">
    <property type="entry name" value="Immunoglobulin"/>
    <property type="match status" value="30"/>
</dbReference>
<dbReference type="GeneTree" id="ENSGT01150000286978"/>
<feature type="domain" description="Ig-like" evidence="13">
    <location>
        <begin position="1516"/>
        <end position="1606"/>
    </location>
</feature>
<gene>
    <name evidence="14 16" type="primary">Ttn</name>
</gene>
<dbReference type="Gene3D" id="2.60.40.10">
    <property type="entry name" value="Immunoglobulins"/>
    <property type="match status" value="30"/>
</dbReference>
<evidence type="ECO:0000313" key="16">
    <source>
        <dbReference type="RGD" id="621114"/>
    </source>
</evidence>
<reference evidence="14" key="2">
    <citation type="submission" date="2025-08" db="UniProtKB">
        <authorList>
            <consortium name="Ensembl"/>
        </authorList>
    </citation>
    <scope>IDENTIFICATION</scope>
    <source>
        <strain evidence="14">Brown Norway</strain>
    </source>
</reference>
<dbReference type="FunFam" id="2.60.40.10:FF:000779">
    <property type="entry name" value="Titin b"/>
    <property type="match status" value="4"/>
</dbReference>
<dbReference type="Pfam" id="PF07679">
    <property type="entry name" value="I-set"/>
    <property type="match status" value="30"/>
</dbReference>
<evidence type="ECO:0000256" key="12">
    <source>
        <dbReference type="SAM" id="MobiDB-lite"/>
    </source>
</evidence>
<keyword evidence="11" id="KW-0393">Immunoglobulin domain</keyword>
<feature type="domain" description="Ig-like" evidence="13">
    <location>
        <begin position="1801"/>
        <end position="1888"/>
    </location>
</feature>
<dbReference type="GO" id="GO:0060298">
    <property type="term" value="P:positive regulation of sarcomere organization"/>
    <property type="evidence" value="ECO:0007669"/>
    <property type="project" value="UniProtKB-ARBA"/>
</dbReference>
<keyword evidence="9" id="KW-1015">Disulfide bond</keyword>
<feature type="domain" description="Ig-like" evidence="13">
    <location>
        <begin position="4110"/>
        <end position="4199"/>
    </location>
</feature>
<feature type="compositionally biased region" description="Basic and acidic residues" evidence="12">
    <location>
        <begin position="3867"/>
        <end position="3883"/>
    </location>
</feature>
<feature type="domain" description="Ig-like" evidence="13">
    <location>
        <begin position="3199"/>
        <end position="3287"/>
    </location>
</feature>
<dbReference type="FunFam" id="2.60.40.10:FF:000629">
    <property type="entry name" value="Titin b"/>
    <property type="match status" value="1"/>
</dbReference>
<dbReference type="FunFam" id="2.60.40.10:FF:000697">
    <property type="entry name" value="titin isoform X1"/>
    <property type="match status" value="1"/>
</dbReference>
<proteinExistence type="evidence at protein level"/>
<feature type="domain" description="Ig-like" evidence="13">
    <location>
        <begin position="3463"/>
        <end position="3555"/>
    </location>
</feature>
<dbReference type="GO" id="GO:0005524">
    <property type="term" value="F:ATP binding"/>
    <property type="evidence" value="ECO:0007669"/>
    <property type="project" value="UniProtKB-KW"/>
</dbReference>
<evidence type="ECO:0000256" key="2">
    <source>
        <dbReference type="ARBA" id="ARBA00004496"/>
    </source>
</evidence>
<feature type="domain" description="Ig-like" evidence="13">
    <location>
        <begin position="900"/>
        <end position="988"/>
    </location>
</feature>
<dbReference type="SMART" id="SM00409">
    <property type="entry name" value="IG"/>
    <property type="match status" value="30"/>
</dbReference>
<feature type="domain" description="Ig-like" evidence="13">
    <location>
        <begin position="2038"/>
        <end position="2127"/>
    </location>
</feature>
<accession>A0A8I6A794</accession>
<sequence>MTTQAPTFTQPLQSVVVLEGSAATFEAHISGSPVPEVSWFRDGQVISTSTLPGVQISFSDGRARLMIPAVTKANSGRYSLRATNGSGQATSTAELLVTAETAPPNFSQRLQSMTVRQGSQARLQVRVTGIPTPVVKFYRDGAEIQSSLDFQISQEGDLYSLLIAEAYPEDSGTYSVNATNSVGRATSTADLLVQGEEVVPAKKTKTIVSTAQISETRQTRTEKKIEAHFDARSIATVEMVIDGATGQLPHKTPPRIPPKPKSRSPTPPSIAAKAQLARQQSPSPIRHSPSPVRHVRAPTPSPVRSVSPAGRISTSPIRSVKSPLLIRKTQTTTVATGPEVPPPWKQEGYVASSTEAEMRETTMTSSTQIRREERWEGRYGVQEQVTISGAAGTAASVSARSSFTAEAVTTGAKEVKQETDKSAAVATVVAAVDMARVREPVISAVEQTAQRTTTTAVHVQPAQKQMRKEAEKTAVTKVVVAADKAKEQELRLRTREEIITKQEQTHIAHEQIRKETEKAFVPKVVISATKAKEQETRITGEITTKQEQKRITQETITKETRKTVVPKVIVATPKIKEQDVVSRSREAITTKRDQVQITQEKKRKETETTALSTIAVATTKAKEQETVLRSREAMTTRQEHIQVTHGKVGVGKKAEAVATVVAAVDQARVREPREPRHVEESYSQQTTLEYGYKEHISATKVPEQPQRPASEPHVVPKAVKPVVIQAPSETHIKATDQVGMHISSQVKKTTDISTERLVHVDKRPRTASPHFTVSKISVPKTEHGYEASIAGSAIATLQKELSTTSSTQKITKSVKAPTVKPGETRVRAEPTPSPKFPFADVPAPDTYKSQAGIEVKKEVGVSISGSTVREEQFELLRGREAKVTETARVPAPAEVPVTPPTLVSGLKNVTVVEGESVTLECHISGYPSPKVTWYREDYQIESSIDFQITFQSGIARLMIREAFAEDSGRFTCSAVNEAGTVSTSCYLAVQVSEEFDKETTLTEKFTTEEKRFVESRDVVMTDTSITEEQAGPGEPAAPFFISKPVVQKLVEGGSVVFECQIGGNPKPHVYWKKSGVPLTTGYRYKVSYNKQTGECRLVISMTFADDAGEYTIVIRNKHGETSASASLLEEADYEALIKSQQETLYQTQMSTFIQEPKVGEIAPGFAYSEYEKEYEKEQALIRKKMAKDTVMVRTFVEDQEFHISSFEERLIKEIEYRIIKTTLEELLEEDGEERMAVDISESEAVESGFDIRIKNYRILEGMGVTFHCKMSGYPLPKIAWYKDGKRIRRGERYQMDFLQDGRASLRIPVVLPEDEGIYTAFASNIKGNAICSGKLYVEPAAPFSAPTYMPTPEAVSRIRSVSPRSVSRSPIRISPAMSPARMSPARMSPARMSPARMSPGRRLEETDESQLERLYKPVFVLKPASFKCLEGQTARFDLKVVGRPMPETFWFHNGQQIVNDYTHKVVIKEDGTQSLIIVPALPSDSGEWTVVAQNRAGKSTISVTLTVEAVEHQIKPAFVEKLKNVNIKEGSRLEMKVRATGNPNPDIVWLKNSDIIVPHKYPRIRIEGTKGEAALKIDSTISQDSAWYTATAINKAGRDTTRCKVNIEVEFAEPEPERRLIIPRGTYRAKEISAPELEPLHLRYGQEQWEEGDLYDKEKQQKPFFKKKLTSLRLKRFGPAHFECRLTPIGDPTMVVEWLHDGKPLEAANRLRLINEFGYCSLDYEAAYSRDSGVITCRATNKYGTDHTSATLIVKDEKSLVEESQLPEGKKGLQRIEELERMAHEGALTGVTTDQKEKQKPDIVLFPEPVRVLEGETARFRCRVTGYPQPKVNWYLNGQLIRKSKRFRVRYDGIHYLDIVDCKSYDTGEVKVTAENPEGVTEHKVKLEIQQREDFRSVLRRAPEPKPEFHVHEPGKLQFEVQKVDRPVDTGETKEVVKLKRAERITHEKVSEESEELRSKFKRRTEEGYYEAITAVELKSRKKDESYEELLKKTKDELLHWTKELTEEEKKALAEEGKVTIPTFKPERIELSPSMEAPKIFERIQSQTVGQGSDAHFRVRVVGKPDPECEWYKNGVKIERSDRIYWYWPEDNVCELVIRDVTAEDSASIMVKAINIAGETSSHAFLLVQAKQLITFTQELQDVVAKEKDTMATFECETSEPFVKVKWYKDGIEVHAGDKYRMHSDRKVHFLSVLTIDTSDAEDYSCVLVEDENIKTTAKLIVEGAVVEFVKELQDIEVPESYSGELECIISPENIEGKWYHNDVELKSNGKYSITSRRGRQNLTVKDVTKEDQGEYCFVVDGKKTTCKLKMKPRPIAILQGLSDQKVCEGDIVQLEVKVSLENVEGVWMKDGQEVQHSDRVHIVIDKQSHMLLIEDMTKEDAGNYSFTIPALGLSTSGNVSVYSVDVITPLKDVNVIEGTKAVLECKVSVPDVTSVKWYLNDEQIKPDDRVQSIVKGTKQRLVINRTHASDEGPYKLMVGRVETSCNLSVEKIKIIRGLRDLTCTETQNVVFEVELSHSGIDVVWNFKGQEIKPSSKYKIEAHGKIYKLTVLNMMKDDEGEYAFYAGENTTSGKLTVAGGAISKPLTDQTVAESQEAVFECEVANPESEGEWLKDGKHLTLSNNFRSESDGHKRRLVIAAAKLDDIGEYTYKVATSKTSAKLKVEAVKIKKTLRNLTVTETQDAIFSVELTHPDVKGVQWIKNGVVLDSNDKYEISVKGTLYSLKIKNCAMADESVYGFKLGRLGASARLHVETVKIIKKPKDVTALENATVAFEVSVSHDTVPVKWFHKNVEIKPSDKHRLVSERKVHKLMLQNISPSDAGEYTAVVGQLECKAKLFVETLHITKTMRNIEVPETKAASFECEVSHFNVPSMWLKNGVEIEMSEKFKIVVQGKLHQLIIMNTSTEDSAEYTFVCGNDQVSATLTVTPIMITSMLKDINAEEKDTITFEVTVNYEGISYKWLKNGVEIKSTDRCQMRTKKLTHSLNIRNVHFGDAADYTFVAGKATSTATLYVEARHIEFRKHIKDIKVLEKKRAMFECEVSEPDITVQWMKDGQELQIVDRIKIQKEKYVHRLLIPSARMSDAGKYTVVAGGNMSTANLFVEGRDVRIRSIKKEVQVIEKQRAVVEFEVNEDDVDAHWYKDGIEINFQVEERHQYVVERRIHRMFISEARHSDAGEYTFVAGRNRSSVTLYVNAPEPPQVLQELQPVTVQSGKPARFCAVIAGRPQPKISWYKEEQLLSTGFKCKFLHDGQEYTLLLIEAFPEDAAVYTCEAKNDYGVATTSASLSVEVPEVVSPDQEMPVYPPAIVTPLQDAVTSEGRPARFQCQVSGTDLKVSWYCRDKKIKPSRFFRMTQFEDTYQLEIAEAFPEDEGTYAFVANNAVGQVSSTATLRLEAPESILHEQIGQQIEMEMKEELFEGEADGAGDTRGAFSDSEDIDHHSLMARRYANRMSSTSSWPECFKPAFTQKLTFQYALEGEPVVFTCRLVAYPTPEMTWFHNNRPVPTGFRRVIRTENDLHQHSSSLEVQRVQARDSGSYRILAVNSEGTAESSASLHVIQKGQDERYLEFLKRAEQTCENTGSLGGRREERIKVGLRFTGSPFNKRQVVEQKGMMRTIHFRTASPVRRAAYVCKDEWSESKFDVRGCLSVGENFLDEETKMKLQRLREARKIFLEKRKLCLLDASSEMNLMTMRSEDLVREAPFSREEGKIGFVHEFAEDRDRVDNSVKGIIQNPYPLPNQIHQNREPPSSVQTTGDEDLQAENSLNQETFQEESLLEGYWIEQDLAGENPQAREQLEDSVSSIVVREPSASTSNEEMCGYASSGIYEASEMSQVLTPYSSEALGTLANAEDAEDIDSRGGTQRGWQEGQRHASTKAEEFKAEREEKTRSFENYIHKHPQRCPPSFLQDIESQEVYEGDSCKFVCHFQGYPQPIVTWYNNDMPIPRSQGFTTHTFENYSTLTFPSAQPHHGGSITCVLFNQYGTVKATSMLRVRPKPRYDSQPHKVPVWPDLADEEEELALVFDQARSIHPSFSQEHPHMLKTHPSVLPSADRELLSFPVEIQITAATPTPEQNKEYGELFELEPEATSRDQAIQSPKHKFVFSSDITNEPPKMLQEMPRSASCREGNSVMLECLISGEPQPAVAWFHNGVPIKQSQKFEIEEVNYSYRLYINDVDLHDSGRYQCVAENDSGIAESILDLTVEPIPYREYSQLENISGIYAQYSKNQQTQVQEESVRTHFYDNPVGPFTAQSNVKEYSVRECFQSLETVGQVDKIKEVYCPSPSEKLSRSMQDASRPSDINKSHRTEFLQCQNGGHIHERSQSEGTIYPFVDEFREANIRNEVRDGFGHHGPEWGNMKVHSPSDNIHSKRTSEAVQDVEDSSVVTYDEALEGERYYPGKKVKHKIIAFEKLQRAEKGVLEKRRTKKSFVTGPQKKWGNREFALKQKQSGWSNMHQAEEVASHTEADSSNIVMDLKQLSSQAHDEFETEEKGQQEEMLPLDQEKAELEAPVTFDLKQFHSQIESTDMNFQDLANGQQGKRPLEPQQPASEMANPKDIVFDLKQMYSHIDDPGEAFQGQETENRQEMCHKKEISVNQSFHDAQEENTSILKTDHVPESYSEVVHGESWALFQTPSADVKETNVSETNASVENGDKSFISQLKRAASEEELLEDHDMGDGSTMGPACGVTQEYEGNLENPRGDVHGADVPHRQLSLSQDLPFLMTGEQQDLKEQISESIQVSGEETYQEVTVQNESFVSTMEGEKTEESLPENLPRLEETQTTEEGASETSLTQYLLAEGRYEVPEVRDTKRKAQLVQSESVTSMEVEEVTFNTVYEYYNQKQEFLGRPYSPESDISIDVGSTSSEDISELDQFYSPPSSVENLESPKSLDLYFKPSGIIEPSVANSRAEENGERYSTPSEGEIPERYSTPPGEALERYSTPPGEALERYSTPPGEALERYSTPPGEALERYSTPPGEALERFFTPPGEKLERGSVPTRGPNHSRNVSMNLSKLEREDSTPNEHFHTPTDERISPYETWRSDSFGTPNEAIEPKDNEMPPSFIEPLSKRKIYENTTLGFIIEVEGLPVPGVKWYRNRSLLEPDDRIKMERVGNVCSLEISNVQKGDGGEYMCHAVNIIGEAKSFAKVDVIPQEERAVALPPPVTHQHVMEFDVANANSSRTPSPQEIVLEVELGEKDVKEFEKQVKIVTVPEFTPDHKSMIVSLDILPLNLVDPSAESQGEEGREFKIDLEAFEMPPRFITPICDFRIPENSTAVFKCSVIGIPTPEVQWYKEYMCIEPDDTKYVISEEKGRHSLRIRDVGPSDSATYRCRALNSAGEAICRGFLTMGESQASAVVTRTSKVTLSSQKEELVLRSKYADSFFEFQVVEGPPRFIKGISDCRAPLGTAAYFQCLVRGSPRPTVSWYKNGRVVQGSRFSAEESGIGFHNLFITGLTKGDEGEYSCVATNNSGTARSNAILTS</sequence>
<dbReference type="FunFam" id="2.60.40.10:FF:001116">
    <property type="entry name" value="Titin novex-3"/>
    <property type="match status" value="1"/>
</dbReference>
<dbReference type="FunFam" id="2.60.40.10:FF:000714">
    <property type="entry name" value="Titin novex-3"/>
    <property type="match status" value="2"/>
</dbReference>
<evidence type="ECO:0000256" key="10">
    <source>
        <dbReference type="ARBA" id="ARBA00023242"/>
    </source>
</evidence>
<dbReference type="FunFam" id="2.60.40.10:FF:001213">
    <property type="entry name" value="titin isoform X1"/>
    <property type="match status" value="1"/>
</dbReference>
<organism evidence="14 15">
    <name type="scientific">Rattus norvegicus</name>
    <name type="common">Rat</name>
    <dbReference type="NCBI Taxonomy" id="10116"/>
    <lineage>
        <taxon>Eukaryota</taxon>
        <taxon>Metazoa</taxon>
        <taxon>Chordata</taxon>
        <taxon>Craniata</taxon>
        <taxon>Vertebrata</taxon>
        <taxon>Euteleostomi</taxon>
        <taxon>Mammalia</taxon>
        <taxon>Eutheria</taxon>
        <taxon>Euarchontoglires</taxon>
        <taxon>Glires</taxon>
        <taxon>Rodentia</taxon>
        <taxon>Myomorpha</taxon>
        <taxon>Muroidea</taxon>
        <taxon>Muridae</taxon>
        <taxon>Murinae</taxon>
        <taxon>Rattus</taxon>
    </lineage>
</organism>
<feature type="domain" description="Ig-like" evidence="13">
    <location>
        <begin position="2390"/>
        <end position="2489"/>
    </location>
</feature>
<keyword evidence="10" id="KW-0539">Nucleus</keyword>
<dbReference type="RGD" id="621114">
    <property type="gene designation" value="Ttn"/>
</dbReference>
<dbReference type="GO" id="GO:0055013">
    <property type="term" value="P:cardiac muscle cell development"/>
    <property type="evidence" value="ECO:0007669"/>
    <property type="project" value="UniProtKB-ARBA"/>
</dbReference>
<feature type="domain" description="Ig-like" evidence="13">
    <location>
        <begin position="5386"/>
        <end position="5474"/>
    </location>
</feature>
<dbReference type="CDD" id="cd20974">
    <property type="entry name" value="IgI_1_Titin_Z1z2-like"/>
    <property type="match status" value="1"/>
</dbReference>
<keyword evidence="7" id="KW-0067">ATP-binding</keyword>
<dbReference type="PANTHER" id="PTHR47633:SF4">
    <property type="entry name" value="MYOPALLADIN ISOFORM X1"/>
    <property type="match status" value="1"/>
</dbReference>
<evidence type="ECO:0000256" key="4">
    <source>
        <dbReference type="ARBA" id="ARBA00022490"/>
    </source>
</evidence>
<feature type="domain" description="Ig-like" evidence="13">
    <location>
        <begin position="1260"/>
        <end position="1338"/>
    </location>
</feature>
<keyword evidence="5" id="KW-0677">Repeat</keyword>
<feature type="domain" description="Ig-like" evidence="13">
    <location>
        <begin position="3018"/>
        <end position="3101"/>
    </location>
</feature>
<feature type="compositionally biased region" description="Polar residues" evidence="12">
    <location>
        <begin position="3739"/>
        <end position="3753"/>
    </location>
</feature>
<keyword evidence="8" id="KW-0175">Coiled coil</keyword>
<dbReference type="InterPro" id="IPR013098">
    <property type="entry name" value="Ig_I-set"/>
</dbReference>
<dbReference type="PROSITE" id="PS50835">
    <property type="entry name" value="IG_LIKE"/>
    <property type="match status" value="24"/>
</dbReference>
<feature type="region of interest" description="Disordered" evidence="12">
    <location>
        <begin position="4982"/>
        <end position="5001"/>
    </location>
</feature>
<evidence type="ECO:0000256" key="6">
    <source>
        <dbReference type="ARBA" id="ARBA00022741"/>
    </source>
</evidence>
<dbReference type="InterPro" id="IPR003599">
    <property type="entry name" value="Ig_sub"/>
</dbReference>
<feature type="region of interest" description="Disordered" evidence="12">
    <location>
        <begin position="4754"/>
        <end position="4785"/>
    </location>
</feature>
<dbReference type="InterPro" id="IPR007110">
    <property type="entry name" value="Ig-like_dom"/>
</dbReference>
<feature type="region of interest" description="Disordered" evidence="12">
    <location>
        <begin position="243"/>
        <end position="316"/>
    </location>
</feature>